<keyword evidence="3 6" id="KW-0812">Transmembrane</keyword>
<evidence type="ECO:0000259" key="7">
    <source>
        <dbReference type="PROSITE" id="PS50275"/>
    </source>
</evidence>
<dbReference type="eggNOG" id="KOG1889">
    <property type="taxonomic scope" value="Eukaryota"/>
</dbReference>
<dbReference type="Gene3D" id="1.20.1080.10">
    <property type="entry name" value="Glycerol uptake facilitator protein"/>
    <property type="match status" value="1"/>
</dbReference>
<evidence type="ECO:0000256" key="2">
    <source>
        <dbReference type="ARBA" id="ARBA00022448"/>
    </source>
</evidence>
<dbReference type="VEuPathDB" id="FungiDB:KRP22_805"/>
<dbReference type="InParanoid" id="H3HCH5"/>
<feature type="transmembrane region" description="Helical" evidence="6">
    <location>
        <begin position="99"/>
        <end position="117"/>
    </location>
</feature>
<accession>H3HCH5</accession>
<dbReference type="GO" id="GO:0016020">
    <property type="term" value="C:membrane"/>
    <property type="evidence" value="ECO:0007669"/>
    <property type="project" value="UniProtKB-SubCell"/>
</dbReference>
<dbReference type="HOGENOM" id="CLU_011893_0_0_1"/>
<dbReference type="InterPro" id="IPR023271">
    <property type="entry name" value="Aquaporin-like"/>
</dbReference>
<keyword evidence="5 6" id="KW-0472">Membrane</keyword>
<dbReference type="PANTHER" id="PTHR45662:SF2">
    <property type="entry name" value="PHOSPHATIDYLINOSITOL-3-PHOSPHATASE SAC1"/>
    <property type="match status" value="1"/>
</dbReference>
<dbReference type="PRINTS" id="PR00783">
    <property type="entry name" value="MINTRINSICP"/>
</dbReference>
<dbReference type="PROSITE" id="PS00221">
    <property type="entry name" value="MIP"/>
    <property type="match status" value="1"/>
</dbReference>
<evidence type="ECO:0000256" key="3">
    <source>
        <dbReference type="ARBA" id="ARBA00022692"/>
    </source>
</evidence>
<feature type="domain" description="SAC" evidence="7">
    <location>
        <begin position="422"/>
        <end position="757"/>
    </location>
</feature>
<dbReference type="Proteomes" id="UP000005238">
    <property type="component" value="Unassembled WGS sequence"/>
</dbReference>
<dbReference type="GO" id="GO:0043812">
    <property type="term" value="F:phosphatidylinositol-4-phosphate phosphatase activity"/>
    <property type="evidence" value="ECO:0000318"/>
    <property type="project" value="GO_Central"/>
</dbReference>
<dbReference type="eggNOG" id="KOG0224">
    <property type="taxonomic scope" value="Eukaryota"/>
</dbReference>
<evidence type="ECO:0000256" key="5">
    <source>
        <dbReference type="ARBA" id="ARBA00023136"/>
    </source>
</evidence>
<keyword evidence="9" id="KW-1185">Reference proteome</keyword>
<reference evidence="8" key="2">
    <citation type="submission" date="2015-06" db="UniProtKB">
        <authorList>
            <consortium name="EnsemblProtists"/>
        </authorList>
    </citation>
    <scope>IDENTIFICATION</scope>
    <source>
        <strain evidence="8">Pr102</strain>
    </source>
</reference>
<evidence type="ECO:0000313" key="8">
    <source>
        <dbReference type="EnsemblProtists" id="Phyra95186"/>
    </source>
</evidence>
<evidence type="ECO:0000256" key="1">
    <source>
        <dbReference type="ARBA" id="ARBA00004141"/>
    </source>
</evidence>
<reference evidence="9" key="1">
    <citation type="journal article" date="2006" name="Science">
        <title>Phytophthora genome sequences uncover evolutionary origins and mechanisms of pathogenesis.</title>
        <authorList>
            <person name="Tyler B.M."/>
            <person name="Tripathy S."/>
            <person name="Zhang X."/>
            <person name="Dehal P."/>
            <person name="Jiang R.H."/>
            <person name="Aerts A."/>
            <person name="Arredondo F.D."/>
            <person name="Baxter L."/>
            <person name="Bensasson D."/>
            <person name="Beynon J.L."/>
            <person name="Chapman J."/>
            <person name="Damasceno C.M."/>
            <person name="Dorrance A.E."/>
            <person name="Dou D."/>
            <person name="Dickerman A.W."/>
            <person name="Dubchak I.L."/>
            <person name="Garbelotto M."/>
            <person name="Gijzen M."/>
            <person name="Gordon S.G."/>
            <person name="Govers F."/>
            <person name="Grunwald N.J."/>
            <person name="Huang W."/>
            <person name="Ivors K.L."/>
            <person name="Jones R.W."/>
            <person name="Kamoun S."/>
            <person name="Krampis K."/>
            <person name="Lamour K.H."/>
            <person name="Lee M.K."/>
            <person name="McDonald W.H."/>
            <person name="Medina M."/>
            <person name="Meijer H.J."/>
            <person name="Nordberg E.K."/>
            <person name="Maclean D.J."/>
            <person name="Ospina-Giraldo M.D."/>
            <person name="Morris P.F."/>
            <person name="Phuntumart V."/>
            <person name="Putnam N.H."/>
            <person name="Rash S."/>
            <person name="Rose J.K."/>
            <person name="Sakihama Y."/>
            <person name="Salamov A.A."/>
            <person name="Savidor A."/>
            <person name="Scheuring C.F."/>
            <person name="Smith B.M."/>
            <person name="Sobral B.W."/>
            <person name="Terry A."/>
            <person name="Torto-Alalibo T.A."/>
            <person name="Win J."/>
            <person name="Xu Z."/>
            <person name="Zhang H."/>
            <person name="Grigoriev I.V."/>
            <person name="Rokhsar D.S."/>
            <person name="Boore J.L."/>
        </authorList>
    </citation>
    <scope>NUCLEOTIDE SEQUENCE [LARGE SCALE GENOMIC DNA]</scope>
    <source>
        <strain evidence="9">Pr102</strain>
    </source>
</reference>
<organism evidence="8 9">
    <name type="scientific">Phytophthora ramorum</name>
    <name type="common">Sudden oak death agent</name>
    <dbReference type="NCBI Taxonomy" id="164328"/>
    <lineage>
        <taxon>Eukaryota</taxon>
        <taxon>Sar</taxon>
        <taxon>Stramenopiles</taxon>
        <taxon>Oomycota</taxon>
        <taxon>Peronosporomycetes</taxon>
        <taxon>Peronosporales</taxon>
        <taxon>Peronosporaceae</taxon>
        <taxon>Phytophthora</taxon>
    </lineage>
</organism>
<dbReference type="STRING" id="164328.H3HCH5"/>
<feature type="transmembrane region" description="Helical" evidence="6">
    <location>
        <begin position="236"/>
        <end position="254"/>
    </location>
</feature>
<dbReference type="AlphaFoldDB" id="H3HCH5"/>
<dbReference type="Pfam" id="PF02383">
    <property type="entry name" value="Syja_N"/>
    <property type="match status" value="1"/>
</dbReference>
<dbReference type="EMBL" id="DS566030">
    <property type="status" value="NOT_ANNOTATED_CDS"/>
    <property type="molecule type" value="Genomic_DNA"/>
</dbReference>
<dbReference type="VEuPathDB" id="FungiDB:KRP22_806"/>
<keyword evidence="4 6" id="KW-1133">Transmembrane helix</keyword>
<dbReference type="GO" id="GO:0015267">
    <property type="term" value="F:channel activity"/>
    <property type="evidence" value="ECO:0007669"/>
    <property type="project" value="InterPro"/>
</dbReference>
<dbReference type="InterPro" id="IPR002013">
    <property type="entry name" value="SAC_dom"/>
</dbReference>
<comment type="subcellular location">
    <subcellularLocation>
        <location evidence="1">Membrane</location>
        <topology evidence="1">Multi-pass membrane protein</topology>
    </subcellularLocation>
</comment>
<keyword evidence="2" id="KW-0813">Transport</keyword>
<dbReference type="SUPFAM" id="SSF81338">
    <property type="entry name" value="Aquaporin-like"/>
    <property type="match status" value="1"/>
</dbReference>
<dbReference type="Pfam" id="PF00230">
    <property type="entry name" value="MIP"/>
    <property type="match status" value="2"/>
</dbReference>
<evidence type="ECO:0000313" key="9">
    <source>
        <dbReference type="Proteomes" id="UP000005238"/>
    </source>
</evidence>
<dbReference type="GO" id="GO:0005783">
    <property type="term" value="C:endoplasmic reticulum"/>
    <property type="evidence" value="ECO:0000318"/>
    <property type="project" value="GO_Central"/>
</dbReference>
<dbReference type="PANTHER" id="PTHR45662">
    <property type="entry name" value="PHOSPHATIDYLINOSITIDE PHOSPHATASE SAC1"/>
    <property type="match status" value="1"/>
</dbReference>
<dbReference type="InterPro" id="IPR000425">
    <property type="entry name" value="MIP"/>
</dbReference>
<feature type="transmembrane region" description="Helical" evidence="6">
    <location>
        <begin position="47"/>
        <end position="78"/>
    </location>
</feature>
<sequence length="904" mass="99529">MASSMLMSSLRPLALECASEFVGTFVLVFLGAAGIATAAFASPGVAIGWGFAVALATFIAAPGSGAHLNPAVTLALVVSPHGRNGFPKRKIPAYMLSQLLGATIAGVAVFVMFGSAIRRYEERLDIVRGTVKSSLSAVAFGASFPHPQLVYADSSLWNESDVSVQPTGVEAFTSSTASAQEKNELPPPRVPEAPLAPLYVGAALAALTMACLNPARDFGPRLVAVLAGWGSAADSCWVYLVGPLVGGVAGSVLFDMVIRPGLQTTDEAAAAWMRHQQLEGEAILEQLEKSQTLASNMAPKKQYELVVQDDFLVVLHPVHPLSLQIARSSGSDASLGLAVEHVADSQHVHGRRMAFDAIYGVFWLLRGPYLAVVTQSKVVAKGVDGHEIRAVHTLELLLIPTQNLPTLTPQQEQDERTYIDMITGDIEAQKLHFARDLDLTHTLQRIAAFDGRIGSIAERADERFFWNKSLCSAFIEQKFFEWVTPMVQAHVEVTEQLKVKDKSFRILYISRRSCKRQGMRFTMRGIDDDGNVANFVETEQICIFDDGRQTSFVQIRGSIPVFWSSPVTMKYAPKVYHAGDSERDVAAFQRHAYQLMGLYGRVLFVNLIDKKKEQLKLGEAMAKTVADAATKDSHILAAVRLVWFDFHHECRNMKWGNLEKLIKQVDDDFLDHGYFCKGADGSVVSKQSGVVRTNCMDNLDRTNVVQSLFGRRSLMLQLNETEALQGNVLNSPFEELERTFKRVWGNNADAISLFYAGTGALKTDFTRTGKRTKKGALMDGYNSCVRYIMNNFMDGYRQDVLDLLLGRFSVSRSKPSPFQTAGESLESVLAKLMGLVVAFFLVETYRSSGQSFFFERLVRSVLLTLLICAGVFSVLVKKGNSLGQKLVRLPSLRPQDGCMTTWKR</sequence>
<protein>
    <recommendedName>
        <fullName evidence="7">SAC domain-containing protein</fullName>
    </recommendedName>
</protein>
<dbReference type="InterPro" id="IPR022357">
    <property type="entry name" value="MIP_CS"/>
</dbReference>
<evidence type="ECO:0000256" key="4">
    <source>
        <dbReference type="ARBA" id="ARBA00022989"/>
    </source>
</evidence>
<dbReference type="OMA" id="TYIDMIT"/>
<proteinExistence type="predicted"/>
<dbReference type="PROSITE" id="PS50275">
    <property type="entry name" value="SAC"/>
    <property type="match status" value="1"/>
</dbReference>
<name>H3HCH5_PHYRM</name>
<evidence type="ECO:0000256" key="6">
    <source>
        <dbReference type="SAM" id="Phobius"/>
    </source>
</evidence>
<feature type="transmembrane region" description="Helical" evidence="6">
    <location>
        <begin position="857"/>
        <end position="876"/>
    </location>
</feature>
<dbReference type="GO" id="GO:0046856">
    <property type="term" value="P:phosphatidylinositol dephosphorylation"/>
    <property type="evidence" value="ECO:0000318"/>
    <property type="project" value="GO_Central"/>
</dbReference>
<dbReference type="VEuPathDB" id="FungiDB:KRP23_5272"/>
<dbReference type="EnsemblProtists" id="Phyra95186">
    <property type="protein sequence ID" value="Phyra95186"/>
    <property type="gene ID" value="Phyra95186"/>
</dbReference>
<feature type="transmembrane region" description="Helical" evidence="6">
    <location>
        <begin position="21"/>
        <end position="41"/>
    </location>
</feature>